<dbReference type="CDD" id="cd12164">
    <property type="entry name" value="GDH_like_2"/>
    <property type="match status" value="1"/>
</dbReference>
<sequence length="306" mass="34619">MGIVIISPNRSTDVWESEIRKIDPNIDIQVFPNIERYEDVSVALLWNHPTGLLSKFPNLKLICSMGAGVDHILADDTISDNLPITRIVDPKLTFSMSNFVIMGVLNYHRQWPRYQKQQVEQKWDMSQPEIPIHIGVLGVGELGGDLIRKLQALDLKVAGYGNSVKEGLSYPYYHGGQLQDFLDQINVIVCLLPLTPDTEKFLNKDFFLKCKKGTYLINVARGKHLVEADLIDALDQGQLSGALLDVFLEEPLPQQHPFWRHDKIQVTPHIASVTNPKAAVPQIVNNYHNILNQQPLTNQIDRARGY</sequence>
<reference evidence="5" key="1">
    <citation type="journal article" date="2019" name="Int. J. Syst. Evol. Microbiol.">
        <title>The Global Catalogue of Microorganisms (GCM) 10K type strain sequencing project: providing services to taxonomists for standard genome sequencing and annotation.</title>
        <authorList>
            <consortium name="The Broad Institute Genomics Platform"/>
            <consortium name="The Broad Institute Genome Sequencing Center for Infectious Disease"/>
            <person name="Wu L."/>
            <person name="Ma J."/>
        </authorList>
    </citation>
    <scope>NUCLEOTIDE SEQUENCE [LARGE SCALE GENOMIC DNA]</scope>
    <source>
        <strain evidence="5">CECT 8551</strain>
    </source>
</reference>
<keyword evidence="2" id="KW-0520">NAD</keyword>
<protein>
    <submittedName>
        <fullName evidence="4">2-hydroxyacid dehydrogenase</fullName>
    </submittedName>
</protein>
<dbReference type="InterPro" id="IPR029753">
    <property type="entry name" value="D-isomer_DH_CS"/>
</dbReference>
<dbReference type="Proteomes" id="UP001595766">
    <property type="component" value="Unassembled WGS sequence"/>
</dbReference>
<evidence type="ECO:0000256" key="1">
    <source>
        <dbReference type="ARBA" id="ARBA00023002"/>
    </source>
</evidence>
<dbReference type="PANTHER" id="PTHR43333:SF1">
    <property type="entry name" value="D-ISOMER SPECIFIC 2-HYDROXYACID DEHYDROGENASE NAD-BINDING DOMAIN-CONTAINING PROTEIN"/>
    <property type="match status" value="1"/>
</dbReference>
<organism evidence="4 5">
    <name type="scientific">Belliella kenyensis</name>
    <dbReference type="NCBI Taxonomy" id="1472724"/>
    <lineage>
        <taxon>Bacteria</taxon>
        <taxon>Pseudomonadati</taxon>
        <taxon>Bacteroidota</taxon>
        <taxon>Cytophagia</taxon>
        <taxon>Cytophagales</taxon>
        <taxon>Cyclobacteriaceae</taxon>
        <taxon>Belliella</taxon>
    </lineage>
</organism>
<dbReference type="SUPFAM" id="SSF51735">
    <property type="entry name" value="NAD(P)-binding Rossmann-fold domains"/>
    <property type="match status" value="1"/>
</dbReference>
<dbReference type="InterPro" id="IPR036291">
    <property type="entry name" value="NAD(P)-bd_dom_sf"/>
</dbReference>
<dbReference type="Pfam" id="PF02826">
    <property type="entry name" value="2-Hacid_dh_C"/>
    <property type="match status" value="1"/>
</dbReference>
<proteinExistence type="predicted"/>
<evidence type="ECO:0000259" key="3">
    <source>
        <dbReference type="Pfam" id="PF02826"/>
    </source>
</evidence>
<evidence type="ECO:0000313" key="4">
    <source>
        <dbReference type="EMBL" id="MFC3974749.1"/>
    </source>
</evidence>
<dbReference type="PROSITE" id="PS00671">
    <property type="entry name" value="D_2_HYDROXYACID_DH_3"/>
    <property type="match status" value="1"/>
</dbReference>
<comment type="caution">
    <text evidence="4">The sequence shown here is derived from an EMBL/GenBank/DDBJ whole genome shotgun (WGS) entry which is preliminary data.</text>
</comment>
<feature type="domain" description="D-isomer specific 2-hydroxyacid dehydrogenase NAD-binding" evidence="3">
    <location>
        <begin position="102"/>
        <end position="271"/>
    </location>
</feature>
<dbReference type="Gene3D" id="3.40.50.720">
    <property type="entry name" value="NAD(P)-binding Rossmann-like Domain"/>
    <property type="match status" value="2"/>
</dbReference>
<name>A0ABV8EGI5_9BACT</name>
<evidence type="ECO:0000256" key="2">
    <source>
        <dbReference type="ARBA" id="ARBA00023027"/>
    </source>
</evidence>
<dbReference type="EMBL" id="JBHSAV010000003">
    <property type="protein sequence ID" value="MFC3974749.1"/>
    <property type="molecule type" value="Genomic_DNA"/>
</dbReference>
<dbReference type="RefSeq" id="WP_241294391.1">
    <property type="nucleotide sequence ID" value="NZ_JAKZGR010000006.1"/>
</dbReference>
<dbReference type="InterPro" id="IPR006140">
    <property type="entry name" value="D-isomer_DH_NAD-bd"/>
</dbReference>
<keyword evidence="1" id="KW-0560">Oxidoreductase</keyword>
<evidence type="ECO:0000313" key="5">
    <source>
        <dbReference type="Proteomes" id="UP001595766"/>
    </source>
</evidence>
<gene>
    <name evidence="4" type="ORF">ACFOUP_00030</name>
</gene>
<dbReference type="PANTHER" id="PTHR43333">
    <property type="entry name" value="2-HACID_DH_C DOMAIN-CONTAINING PROTEIN"/>
    <property type="match status" value="1"/>
</dbReference>
<keyword evidence="5" id="KW-1185">Reference proteome</keyword>
<accession>A0ABV8EGI5</accession>
<dbReference type="SUPFAM" id="SSF52283">
    <property type="entry name" value="Formate/glycerate dehydrogenase catalytic domain-like"/>
    <property type="match status" value="1"/>
</dbReference>